<evidence type="ECO:0000313" key="7">
    <source>
        <dbReference type="EMBL" id="KAK7685758.1"/>
    </source>
</evidence>
<evidence type="ECO:0000256" key="4">
    <source>
        <dbReference type="ARBA" id="ARBA00048461"/>
    </source>
</evidence>
<evidence type="ECO:0000256" key="5">
    <source>
        <dbReference type="SAM" id="SignalP"/>
    </source>
</evidence>
<comment type="catalytic activity">
    <reaction evidence="3">
        <text>a diacylglycerol + H2O = a monoacylglycerol + a fatty acid + H(+)</text>
        <dbReference type="Rhea" id="RHEA:32731"/>
        <dbReference type="ChEBI" id="CHEBI:15377"/>
        <dbReference type="ChEBI" id="CHEBI:15378"/>
        <dbReference type="ChEBI" id="CHEBI:17408"/>
        <dbReference type="ChEBI" id="CHEBI:18035"/>
        <dbReference type="ChEBI" id="CHEBI:28868"/>
    </reaction>
</comment>
<dbReference type="SUPFAM" id="SSF53474">
    <property type="entry name" value="alpha/beta-Hydrolases"/>
    <property type="match status" value="1"/>
</dbReference>
<evidence type="ECO:0000256" key="2">
    <source>
        <dbReference type="ARBA" id="ARBA00043996"/>
    </source>
</evidence>
<dbReference type="Gene3D" id="3.40.50.1820">
    <property type="entry name" value="alpha/beta hydrolase"/>
    <property type="match status" value="1"/>
</dbReference>
<feature type="chain" id="PRO_5043440963" description="Fungal lipase-type domain-containing protein" evidence="5">
    <location>
        <begin position="22"/>
        <end position="305"/>
    </location>
</feature>
<comment type="catalytic activity">
    <reaction evidence="4">
        <text>a monoacylglycerol + H2O = glycerol + a fatty acid + H(+)</text>
        <dbReference type="Rhea" id="RHEA:15245"/>
        <dbReference type="ChEBI" id="CHEBI:15377"/>
        <dbReference type="ChEBI" id="CHEBI:15378"/>
        <dbReference type="ChEBI" id="CHEBI:17408"/>
        <dbReference type="ChEBI" id="CHEBI:17754"/>
        <dbReference type="ChEBI" id="CHEBI:28868"/>
    </reaction>
</comment>
<dbReference type="GO" id="GO:0006629">
    <property type="term" value="P:lipid metabolic process"/>
    <property type="evidence" value="ECO:0007669"/>
    <property type="project" value="InterPro"/>
</dbReference>
<evidence type="ECO:0000256" key="1">
    <source>
        <dbReference type="ARBA" id="ARBA00023157"/>
    </source>
</evidence>
<reference evidence="7 8" key="1">
    <citation type="submission" date="2022-09" db="EMBL/GenBank/DDBJ databases">
        <authorList>
            <person name="Palmer J.M."/>
        </authorList>
    </citation>
    <scope>NUCLEOTIDE SEQUENCE [LARGE SCALE GENOMIC DNA]</scope>
    <source>
        <strain evidence="7 8">DSM 7382</strain>
    </source>
</reference>
<dbReference type="CDD" id="cd00519">
    <property type="entry name" value="Lipase_3"/>
    <property type="match status" value="1"/>
</dbReference>
<name>A0AAW0G6Y1_9APHY</name>
<feature type="domain" description="Fungal lipase-type" evidence="6">
    <location>
        <begin position="104"/>
        <end position="244"/>
    </location>
</feature>
<sequence>MPSGRYLLFQALCALFVGTQALPAHVLESRQSVSVLSPDQVAPFLPYAFYSSSASCEPALTLNWTCGKKCDANPTFQPVASGGDGAVVQYWYVGYDPVLKTVIVSHQGTEAEKILPVLTDIDIIQQRLDTTLFPGISSSILAHAGFAGAQARAANDVLAAVRVALTNFSATSVTLTGHSLGAAISLIDSVFLPLHLPKSTTFKTVLYGLPRVGNQAFADYVDANVTSVTHVHNKKDFVPTLPGRFLGFHHPSGEIHITTDDSWVSCPGQDSNATECTISYVPNLFVGDINDHPGPYDGVLMGCNK</sequence>
<keyword evidence="8" id="KW-1185">Reference proteome</keyword>
<feature type="signal peptide" evidence="5">
    <location>
        <begin position="1"/>
        <end position="21"/>
    </location>
</feature>
<dbReference type="Pfam" id="PF01764">
    <property type="entry name" value="Lipase_3"/>
    <property type="match status" value="1"/>
</dbReference>
<dbReference type="PANTHER" id="PTHR45856:SF25">
    <property type="entry name" value="FUNGAL LIPASE-LIKE DOMAIN-CONTAINING PROTEIN"/>
    <property type="match status" value="1"/>
</dbReference>
<comment type="similarity">
    <text evidence="2">Belongs to the AB hydrolase superfamily. Lipase family. Class 3 subfamily.</text>
</comment>
<evidence type="ECO:0000313" key="8">
    <source>
        <dbReference type="Proteomes" id="UP001385951"/>
    </source>
</evidence>
<dbReference type="Proteomes" id="UP001385951">
    <property type="component" value="Unassembled WGS sequence"/>
</dbReference>
<dbReference type="InterPro" id="IPR002921">
    <property type="entry name" value="Fungal_lipase-type"/>
</dbReference>
<dbReference type="InterPro" id="IPR029058">
    <property type="entry name" value="AB_hydrolase_fold"/>
</dbReference>
<evidence type="ECO:0000259" key="6">
    <source>
        <dbReference type="Pfam" id="PF01764"/>
    </source>
</evidence>
<organism evidence="7 8">
    <name type="scientific">Cerrena zonata</name>
    <dbReference type="NCBI Taxonomy" id="2478898"/>
    <lineage>
        <taxon>Eukaryota</taxon>
        <taxon>Fungi</taxon>
        <taxon>Dikarya</taxon>
        <taxon>Basidiomycota</taxon>
        <taxon>Agaricomycotina</taxon>
        <taxon>Agaricomycetes</taxon>
        <taxon>Polyporales</taxon>
        <taxon>Cerrenaceae</taxon>
        <taxon>Cerrena</taxon>
    </lineage>
</organism>
<comment type="caution">
    <text evidence="7">The sequence shown here is derived from an EMBL/GenBank/DDBJ whole genome shotgun (WGS) entry which is preliminary data.</text>
</comment>
<dbReference type="EMBL" id="JASBNA010000019">
    <property type="protein sequence ID" value="KAK7685758.1"/>
    <property type="molecule type" value="Genomic_DNA"/>
</dbReference>
<protein>
    <recommendedName>
        <fullName evidence="6">Fungal lipase-type domain-containing protein</fullName>
    </recommendedName>
</protein>
<keyword evidence="1" id="KW-1015">Disulfide bond</keyword>
<gene>
    <name evidence="7" type="ORF">QCA50_011104</name>
</gene>
<accession>A0AAW0G6Y1</accession>
<dbReference type="InterPro" id="IPR051218">
    <property type="entry name" value="Sec_MonoDiacylglyc_Lipase"/>
</dbReference>
<proteinExistence type="inferred from homology"/>
<dbReference type="PANTHER" id="PTHR45856">
    <property type="entry name" value="ALPHA/BETA-HYDROLASES SUPERFAMILY PROTEIN"/>
    <property type="match status" value="1"/>
</dbReference>
<evidence type="ECO:0000256" key="3">
    <source>
        <dbReference type="ARBA" id="ARBA00047591"/>
    </source>
</evidence>
<dbReference type="AlphaFoldDB" id="A0AAW0G6Y1"/>
<keyword evidence="5" id="KW-0732">Signal</keyword>